<evidence type="ECO:0008006" key="3">
    <source>
        <dbReference type="Google" id="ProtNLM"/>
    </source>
</evidence>
<accession>A0ABS4Q175</accession>
<reference evidence="1 2" key="1">
    <citation type="submission" date="2021-03" db="EMBL/GenBank/DDBJ databases">
        <title>Sequencing the genomes of 1000 actinobacteria strains.</title>
        <authorList>
            <person name="Klenk H.-P."/>
        </authorList>
    </citation>
    <scope>NUCLEOTIDE SEQUENCE [LARGE SCALE GENOMIC DNA]</scope>
    <source>
        <strain evidence="1 2">DSM 45510</strain>
    </source>
</reference>
<proteinExistence type="predicted"/>
<evidence type="ECO:0000313" key="2">
    <source>
        <dbReference type="Proteomes" id="UP000741013"/>
    </source>
</evidence>
<dbReference type="EMBL" id="JAGGMS010000001">
    <property type="protein sequence ID" value="MBP2185421.1"/>
    <property type="molecule type" value="Genomic_DNA"/>
</dbReference>
<protein>
    <recommendedName>
        <fullName evidence="3">Tetratricopeptide repeat protein</fullName>
    </recommendedName>
</protein>
<name>A0ABS4Q175_9PSEU</name>
<sequence>MSGTTDTLMAAIGQAVTRGREGDPDGARDELLTIWESIAGSSDSFHQCVLAHYLADLYGPAEAIVWDERALEAADRAGEAAPQVAGFYPSLHLNLADNYRRLGSFDTATVHVSKASELVSSLPGGPYADQLVQWIEQVAELITRRSTEPLTPTGDGVKE</sequence>
<dbReference type="Gene3D" id="1.25.40.10">
    <property type="entry name" value="Tetratricopeptide repeat domain"/>
    <property type="match status" value="1"/>
</dbReference>
<comment type="caution">
    <text evidence="1">The sequence shown here is derived from an EMBL/GenBank/DDBJ whole genome shotgun (WGS) entry which is preliminary data.</text>
</comment>
<dbReference type="SUPFAM" id="SSF48452">
    <property type="entry name" value="TPR-like"/>
    <property type="match status" value="1"/>
</dbReference>
<keyword evidence="2" id="KW-1185">Reference proteome</keyword>
<gene>
    <name evidence="1" type="ORF">JOM49_006947</name>
</gene>
<dbReference type="RefSeq" id="WP_209668312.1">
    <property type="nucleotide sequence ID" value="NZ_JAGGMS010000001.1"/>
</dbReference>
<organism evidence="1 2">
    <name type="scientific">Amycolatopsis magusensis</name>
    <dbReference type="NCBI Taxonomy" id="882444"/>
    <lineage>
        <taxon>Bacteria</taxon>
        <taxon>Bacillati</taxon>
        <taxon>Actinomycetota</taxon>
        <taxon>Actinomycetes</taxon>
        <taxon>Pseudonocardiales</taxon>
        <taxon>Pseudonocardiaceae</taxon>
        <taxon>Amycolatopsis</taxon>
    </lineage>
</organism>
<evidence type="ECO:0000313" key="1">
    <source>
        <dbReference type="EMBL" id="MBP2185421.1"/>
    </source>
</evidence>
<dbReference type="InterPro" id="IPR011990">
    <property type="entry name" value="TPR-like_helical_dom_sf"/>
</dbReference>
<dbReference type="Proteomes" id="UP000741013">
    <property type="component" value="Unassembled WGS sequence"/>
</dbReference>